<evidence type="ECO:0000256" key="1">
    <source>
        <dbReference type="ARBA" id="ARBA00004141"/>
    </source>
</evidence>
<keyword evidence="4 12" id="KW-0894">Sodium channel</keyword>
<name>A0A7R9EWD7_9NEOP</name>
<evidence type="ECO:0000256" key="9">
    <source>
        <dbReference type="ARBA" id="ARBA00023136"/>
    </source>
</evidence>
<evidence type="ECO:0000256" key="11">
    <source>
        <dbReference type="ARBA" id="ARBA00023303"/>
    </source>
</evidence>
<gene>
    <name evidence="14" type="ORF">TBIB3V08_LOCUS5043</name>
</gene>
<evidence type="ECO:0000256" key="3">
    <source>
        <dbReference type="ARBA" id="ARBA00022448"/>
    </source>
</evidence>
<keyword evidence="6 13" id="KW-1133">Transmembrane helix</keyword>
<comment type="similarity">
    <text evidence="2 12">Belongs to the amiloride-sensitive sodium channel (TC 1.A.6) family.</text>
</comment>
<keyword evidence="3 12" id="KW-0813">Transport</keyword>
<dbReference type="Gene3D" id="1.10.287.770">
    <property type="entry name" value="YojJ-like"/>
    <property type="match status" value="1"/>
</dbReference>
<evidence type="ECO:0000256" key="6">
    <source>
        <dbReference type="ARBA" id="ARBA00022989"/>
    </source>
</evidence>
<accession>A0A7R9EWD7</accession>
<evidence type="ECO:0000256" key="10">
    <source>
        <dbReference type="ARBA" id="ARBA00023201"/>
    </source>
</evidence>
<organism evidence="14">
    <name type="scientific">Timema bartmani</name>
    <dbReference type="NCBI Taxonomy" id="61472"/>
    <lineage>
        <taxon>Eukaryota</taxon>
        <taxon>Metazoa</taxon>
        <taxon>Ecdysozoa</taxon>
        <taxon>Arthropoda</taxon>
        <taxon>Hexapoda</taxon>
        <taxon>Insecta</taxon>
        <taxon>Pterygota</taxon>
        <taxon>Neoptera</taxon>
        <taxon>Polyneoptera</taxon>
        <taxon>Phasmatodea</taxon>
        <taxon>Timematodea</taxon>
        <taxon>Timematoidea</taxon>
        <taxon>Timematidae</taxon>
        <taxon>Timema</taxon>
    </lineage>
</organism>
<evidence type="ECO:0000256" key="7">
    <source>
        <dbReference type="ARBA" id="ARBA00023053"/>
    </source>
</evidence>
<evidence type="ECO:0000256" key="2">
    <source>
        <dbReference type="ARBA" id="ARBA00007193"/>
    </source>
</evidence>
<evidence type="ECO:0000256" key="4">
    <source>
        <dbReference type="ARBA" id="ARBA00022461"/>
    </source>
</evidence>
<evidence type="ECO:0000313" key="14">
    <source>
        <dbReference type="EMBL" id="CAD7442615.1"/>
    </source>
</evidence>
<proteinExistence type="inferred from homology"/>
<dbReference type="GO" id="GO:0005886">
    <property type="term" value="C:plasma membrane"/>
    <property type="evidence" value="ECO:0007669"/>
    <property type="project" value="TreeGrafter"/>
</dbReference>
<reference evidence="14" key="1">
    <citation type="submission" date="2020-11" db="EMBL/GenBank/DDBJ databases">
        <authorList>
            <person name="Tran Van P."/>
        </authorList>
    </citation>
    <scope>NUCLEOTIDE SEQUENCE</scope>
</reference>
<evidence type="ECO:0000256" key="8">
    <source>
        <dbReference type="ARBA" id="ARBA00023065"/>
    </source>
</evidence>
<dbReference type="Pfam" id="PF00858">
    <property type="entry name" value="ASC"/>
    <property type="match status" value="1"/>
</dbReference>
<feature type="transmembrane region" description="Helical" evidence="13">
    <location>
        <begin position="231"/>
        <end position="259"/>
    </location>
</feature>
<evidence type="ECO:0000256" key="12">
    <source>
        <dbReference type="RuleBase" id="RU000679"/>
    </source>
</evidence>
<dbReference type="AlphaFoldDB" id="A0A7R9EWD7"/>
<keyword evidence="5 12" id="KW-0812">Transmembrane</keyword>
<keyword evidence="11 12" id="KW-0407">Ion channel</keyword>
<dbReference type="PANTHER" id="PTHR11690:SF247">
    <property type="entry name" value="PICKPOCKET 23, ISOFORM C"/>
    <property type="match status" value="1"/>
</dbReference>
<keyword evidence="10 12" id="KW-0739">Sodium transport</keyword>
<dbReference type="GO" id="GO:0015280">
    <property type="term" value="F:ligand-gated sodium channel activity"/>
    <property type="evidence" value="ECO:0007669"/>
    <property type="project" value="TreeGrafter"/>
</dbReference>
<dbReference type="InterPro" id="IPR001873">
    <property type="entry name" value="ENaC"/>
</dbReference>
<comment type="subcellular location">
    <subcellularLocation>
        <location evidence="1">Membrane</location>
        <topology evidence="1">Multi-pass membrane protein</topology>
    </subcellularLocation>
</comment>
<protein>
    <submittedName>
        <fullName evidence="14">Uncharacterized protein</fullName>
    </submittedName>
</protein>
<keyword evidence="7" id="KW-0915">Sodium</keyword>
<keyword evidence="9 13" id="KW-0472">Membrane</keyword>
<evidence type="ECO:0000256" key="5">
    <source>
        <dbReference type="ARBA" id="ARBA00022692"/>
    </source>
</evidence>
<keyword evidence="8 12" id="KW-0406">Ion transport</keyword>
<sequence length="302" mass="34035">MAARSRSALVAASDRRFQRSCVDRQWPVLDIQLNSTLQLQGYNVGETFILLKVTETYILAPWEVPEPTDTAWFSSGPNGIRFDHQGMNTICTSDVRNLPIRRRGCLFMDENIASAVSPVYSQKACKMQCRLKMTIEMCQCAPYFFPIPVGVNECDLEGMLCIRKYSDVILSAGRQDKANSNCHCPSLCEQTTFSIALTKELEGMQCLLDNFHFPLTLVQYKRQILFSDMDLLVSFGGIINLFLGLSLLSSVEVVYYLMFRLPSTLWRQRALDSGDARTSGTDPMGVFCTSERWNGTTMLMGT</sequence>
<evidence type="ECO:0000256" key="13">
    <source>
        <dbReference type="SAM" id="Phobius"/>
    </source>
</evidence>
<dbReference type="Gene3D" id="1.10.287.820">
    <property type="entry name" value="Acid-sensing ion channel domain"/>
    <property type="match status" value="1"/>
</dbReference>
<dbReference type="EMBL" id="OD565786">
    <property type="protein sequence ID" value="CAD7442615.1"/>
    <property type="molecule type" value="Genomic_DNA"/>
</dbReference>
<dbReference type="PANTHER" id="PTHR11690">
    <property type="entry name" value="AMILORIDE-SENSITIVE SODIUM CHANNEL-RELATED"/>
    <property type="match status" value="1"/>
</dbReference>